<name>A0ABQ2NRK0_9BACI</name>
<sequence length="130" mass="15231">MSYFYSRYPPVLSHKLLIKIKNSKRNEDDLMEIKYVIPNMEKTFGNLEYAGEGKVEQRRINGRMTTLSRSYNLYSDVQRADDIEVILPNEAGEKFFEHEEKIKLVNARITAEGYIRKVKTIIDTSFICTN</sequence>
<comment type="caution">
    <text evidence="1">The sequence shown here is derived from an EMBL/GenBank/DDBJ whole genome shotgun (WGS) entry which is preliminary data.</text>
</comment>
<evidence type="ECO:0008006" key="3">
    <source>
        <dbReference type="Google" id="ProtNLM"/>
    </source>
</evidence>
<dbReference type="InterPro" id="IPR010365">
    <property type="entry name" value="DUF961"/>
</dbReference>
<accession>A0ABQ2NRK0</accession>
<keyword evidence="2" id="KW-1185">Reference proteome</keyword>
<dbReference type="Proteomes" id="UP000641206">
    <property type="component" value="Unassembled WGS sequence"/>
</dbReference>
<dbReference type="InterPro" id="IPR038620">
    <property type="entry name" value="YdcP-like_sf"/>
</dbReference>
<evidence type="ECO:0000313" key="2">
    <source>
        <dbReference type="Proteomes" id="UP000641206"/>
    </source>
</evidence>
<protein>
    <recommendedName>
        <fullName evidence="3">DUF961 domain-containing protein</fullName>
    </recommendedName>
</protein>
<gene>
    <name evidence="1" type="ORF">GCM10011346_09750</name>
</gene>
<proteinExistence type="predicted"/>
<dbReference type="Gene3D" id="2.40.50.390">
    <property type="entry name" value="Conjugative transposon protein, DUF961"/>
    <property type="match status" value="1"/>
</dbReference>
<organism evidence="1 2">
    <name type="scientific">Oceanobacillus neutriphilus</name>
    <dbReference type="NCBI Taxonomy" id="531815"/>
    <lineage>
        <taxon>Bacteria</taxon>
        <taxon>Bacillati</taxon>
        <taxon>Bacillota</taxon>
        <taxon>Bacilli</taxon>
        <taxon>Bacillales</taxon>
        <taxon>Bacillaceae</taxon>
        <taxon>Oceanobacillus</taxon>
    </lineage>
</organism>
<dbReference type="Pfam" id="PF06125">
    <property type="entry name" value="DUF961"/>
    <property type="match status" value="1"/>
</dbReference>
<reference evidence="2" key="1">
    <citation type="journal article" date="2019" name="Int. J. Syst. Evol. Microbiol.">
        <title>The Global Catalogue of Microorganisms (GCM) 10K type strain sequencing project: providing services to taxonomists for standard genome sequencing and annotation.</title>
        <authorList>
            <consortium name="The Broad Institute Genomics Platform"/>
            <consortium name="The Broad Institute Genome Sequencing Center for Infectious Disease"/>
            <person name="Wu L."/>
            <person name="Ma J."/>
        </authorList>
    </citation>
    <scope>NUCLEOTIDE SEQUENCE [LARGE SCALE GENOMIC DNA]</scope>
    <source>
        <strain evidence="2">CGMCC 1.7693</strain>
    </source>
</reference>
<dbReference type="EMBL" id="BMLW01000002">
    <property type="protein sequence ID" value="GGP08693.1"/>
    <property type="molecule type" value="Genomic_DNA"/>
</dbReference>
<evidence type="ECO:0000313" key="1">
    <source>
        <dbReference type="EMBL" id="GGP08693.1"/>
    </source>
</evidence>